<sequence>MRRGIMVAVLAVLVVSSTSLAKPGKERWAIKTSVVSTGKHHSLQYDKFLALVQPEIPAGFDRDHDRIPGKAGEPSEGDIITIHGWLQLVAFEKTASGDEDYHIQISASQSDGKNCIIVEAPNPDFIDDPTLKQQATAIRAWVREKLLHDPQREPSSKGIPMTHPPYVSATGQLFFDASHEQGSDPGGGRGKLGMNAGTVWELHPLTKLTFAKAPSA</sequence>
<protein>
    <submittedName>
        <fullName evidence="2">Uncharacterized protein</fullName>
    </submittedName>
</protein>
<name>Q1IJ60_KORVE</name>
<evidence type="ECO:0000313" key="3">
    <source>
        <dbReference type="Proteomes" id="UP000002432"/>
    </source>
</evidence>
<evidence type="ECO:0000256" key="1">
    <source>
        <dbReference type="SAM" id="SignalP"/>
    </source>
</evidence>
<reference evidence="2 3" key="1">
    <citation type="journal article" date="2009" name="Appl. Environ. Microbiol.">
        <title>Three genomes from the phylum Acidobacteria provide insight into the lifestyles of these microorganisms in soils.</title>
        <authorList>
            <person name="Ward N.L."/>
            <person name="Challacombe J.F."/>
            <person name="Janssen P.H."/>
            <person name="Henrissat B."/>
            <person name="Coutinho P.M."/>
            <person name="Wu M."/>
            <person name="Xie G."/>
            <person name="Haft D.H."/>
            <person name="Sait M."/>
            <person name="Badger J."/>
            <person name="Barabote R.D."/>
            <person name="Bradley B."/>
            <person name="Brettin T.S."/>
            <person name="Brinkac L.M."/>
            <person name="Bruce D."/>
            <person name="Creasy T."/>
            <person name="Daugherty S.C."/>
            <person name="Davidsen T.M."/>
            <person name="DeBoy R.T."/>
            <person name="Detter J.C."/>
            <person name="Dodson R.J."/>
            <person name="Durkin A.S."/>
            <person name="Ganapathy A."/>
            <person name="Gwinn-Giglio M."/>
            <person name="Han C.S."/>
            <person name="Khouri H."/>
            <person name="Kiss H."/>
            <person name="Kothari S.P."/>
            <person name="Madupu R."/>
            <person name="Nelson K.E."/>
            <person name="Nelson W.C."/>
            <person name="Paulsen I."/>
            <person name="Penn K."/>
            <person name="Ren Q."/>
            <person name="Rosovitz M.J."/>
            <person name="Selengut J.D."/>
            <person name="Shrivastava S."/>
            <person name="Sullivan S.A."/>
            <person name="Tapia R."/>
            <person name="Thompson L.S."/>
            <person name="Watkins K.L."/>
            <person name="Yang Q."/>
            <person name="Yu C."/>
            <person name="Zafar N."/>
            <person name="Zhou L."/>
            <person name="Kuske C.R."/>
        </authorList>
    </citation>
    <scope>NUCLEOTIDE SEQUENCE [LARGE SCALE GENOMIC DNA]</scope>
    <source>
        <strain evidence="2 3">Ellin345</strain>
    </source>
</reference>
<dbReference type="EnsemblBacteria" id="ABF43090">
    <property type="protein sequence ID" value="ABF43090"/>
    <property type="gene ID" value="Acid345_4090"/>
</dbReference>
<dbReference type="eggNOG" id="ENOG5034B5S">
    <property type="taxonomic scope" value="Bacteria"/>
</dbReference>
<proteinExistence type="predicted"/>
<dbReference type="KEGG" id="aba:Acid345_4090"/>
<dbReference type="AlphaFoldDB" id="Q1IJ60"/>
<accession>Q1IJ60</accession>
<organism evidence="2 3">
    <name type="scientific">Koribacter versatilis (strain Ellin345)</name>
    <dbReference type="NCBI Taxonomy" id="204669"/>
    <lineage>
        <taxon>Bacteria</taxon>
        <taxon>Pseudomonadati</taxon>
        <taxon>Acidobacteriota</taxon>
        <taxon>Terriglobia</taxon>
        <taxon>Terriglobales</taxon>
        <taxon>Candidatus Korobacteraceae</taxon>
        <taxon>Candidatus Korobacter</taxon>
    </lineage>
</organism>
<dbReference type="OrthoDB" id="9889042at2"/>
<keyword evidence="1" id="KW-0732">Signal</keyword>
<dbReference type="EMBL" id="CP000360">
    <property type="protein sequence ID" value="ABF43090.1"/>
    <property type="molecule type" value="Genomic_DNA"/>
</dbReference>
<feature type="chain" id="PRO_5004190806" evidence="1">
    <location>
        <begin position="22"/>
        <end position="216"/>
    </location>
</feature>
<dbReference type="Proteomes" id="UP000002432">
    <property type="component" value="Chromosome"/>
</dbReference>
<evidence type="ECO:0000313" key="2">
    <source>
        <dbReference type="EMBL" id="ABF43090.1"/>
    </source>
</evidence>
<dbReference type="RefSeq" id="WP_011524889.1">
    <property type="nucleotide sequence ID" value="NC_008009.1"/>
</dbReference>
<keyword evidence="3" id="KW-1185">Reference proteome</keyword>
<feature type="signal peptide" evidence="1">
    <location>
        <begin position="1"/>
        <end position="21"/>
    </location>
</feature>
<gene>
    <name evidence="2" type="ordered locus">Acid345_4090</name>
</gene>
<dbReference type="HOGENOM" id="CLU_1276253_0_0_0"/>